<evidence type="ECO:0000256" key="7">
    <source>
        <dbReference type="SAM" id="MobiDB-lite"/>
    </source>
</evidence>
<name>A0A7S1W573_NEODS</name>
<organism evidence="9">
    <name type="scientific">Neobodo designis</name>
    <name type="common">Flagellated protozoan</name>
    <name type="synonym">Bodo designis</name>
    <dbReference type="NCBI Taxonomy" id="312471"/>
    <lineage>
        <taxon>Eukaryota</taxon>
        <taxon>Discoba</taxon>
        <taxon>Euglenozoa</taxon>
        <taxon>Kinetoplastea</taxon>
        <taxon>Metakinetoplastina</taxon>
        <taxon>Neobodonida</taxon>
        <taxon>Neobodo</taxon>
    </lineage>
</organism>
<evidence type="ECO:0000256" key="6">
    <source>
        <dbReference type="PIRNR" id="PIRNR015840"/>
    </source>
</evidence>
<evidence type="ECO:0000256" key="2">
    <source>
        <dbReference type="ARBA" id="ARBA00009457"/>
    </source>
</evidence>
<sequence>MADLHHHEPKKENKPSNSNFRQQRLVAWQPIMSPPHVVACLMVVAVCFLPVGVVILMANNDALNVEFRYDTVRQCSLSSNDGLATYDPGNGEPVQRQGCRTVVNFTVSEKMAAPVYMYYKLTNFYQNHRRFAKSRSVSQLAGNDPGKSSMSDCDPLLDPGAATSQTGTPVTVDGQTTTYGAMKYSPCGLVAWSLFNDTFGLVKYTNNGFTAQVICNGSRFDKATAAPLPGAGNCTKKGITWESDADKFKTPEFGNTIWTANRAHYGLAPTPTADDFVRNGWYAGEALHEVPVVTDEDLQVWMRTAALPTFRKLYRVINVDLEPGDYAMVIDEFFPVDSFGGSKSFALSTLSWLGGKNTFLAVAYIVVGAVSFVLGAVFFVVYKANGDRMQAAIDSLSELQ</sequence>
<dbReference type="AlphaFoldDB" id="A0A7S1W573"/>
<dbReference type="PANTHER" id="PTHR10926">
    <property type="entry name" value="CELL CYCLE CONTROL PROTEIN 50"/>
    <property type="match status" value="1"/>
</dbReference>
<feature type="region of interest" description="Disordered" evidence="7">
    <location>
        <begin position="136"/>
        <end position="170"/>
    </location>
</feature>
<evidence type="ECO:0000256" key="8">
    <source>
        <dbReference type="SAM" id="Phobius"/>
    </source>
</evidence>
<comment type="similarity">
    <text evidence="2 6">Belongs to the CDC50/LEM3 family.</text>
</comment>
<evidence type="ECO:0000256" key="5">
    <source>
        <dbReference type="ARBA" id="ARBA00023136"/>
    </source>
</evidence>
<proteinExistence type="inferred from homology"/>
<gene>
    <name evidence="9" type="ORF">NDES1114_LOCUS31874</name>
</gene>
<feature type="transmembrane region" description="Helical" evidence="8">
    <location>
        <begin position="36"/>
        <end position="58"/>
    </location>
</feature>
<keyword evidence="5 6" id="KW-0472">Membrane</keyword>
<dbReference type="GO" id="GO:0005886">
    <property type="term" value="C:plasma membrane"/>
    <property type="evidence" value="ECO:0007669"/>
    <property type="project" value="TreeGrafter"/>
</dbReference>
<evidence type="ECO:0000256" key="1">
    <source>
        <dbReference type="ARBA" id="ARBA00004141"/>
    </source>
</evidence>
<dbReference type="InterPro" id="IPR005045">
    <property type="entry name" value="CDC50/LEM3_fam"/>
</dbReference>
<keyword evidence="4 8" id="KW-1133">Transmembrane helix</keyword>
<keyword evidence="3 8" id="KW-0812">Transmembrane</keyword>
<dbReference type="PANTHER" id="PTHR10926:SF0">
    <property type="entry name" value="CDC50, ISOFORM A"/>
    <property type="match status" value="1"/>
</dbReference>
<evidence type="ECO:0000256" key="3">
    <source>
        <dbReference type="ARBA" id="ARBA00022692"/>
    </source>
</evidence>
<dbReference type="GO" id="GO:0005783">
    <property type="term" value="C:endoplasmic reticulum"/>
    <property type="evidence" value="ECO:0007669"/>
    <property type="project" value="TreeGrafter"/>
</dbReference>
<dbReference type="GO" id="GO:0005794">
    <property type="term" value="C:Golgi apparatus"/>
    <property type="evidence" value="ECO:0007669"/>
    <property type="project" value="TreeGrafter"/>
</dbReference>
<reference evidence="9" key="1">
    <citation type="submission" date="2021-01" db="EMBL/GenBank/DDBJ databases">
        <authorList>
            <person name="Corre E."/>
            <person name="Pelletier E."/>
            <person name="Niang G."/>
            <person name="Scheremetjew M."/>
            <person name="Finn R."/>
            <person name="Kale V."/>
            <person name="Holt S."/>
            <person name="Cochrane G."/>
            <person name="Meng A."/>
            <person name="Brown T."/>
            <person name="Cohen L."/>
        </authorList>
    </citation>
    <scope>NUCLEOTIDE SEQUENCE</scope>
    <source>
        <strain evidence="9">CCAP 1951/1</strain>
    </source>
</reference>
<dbReference type="EMBL" id="HBGF01047654">
    <property type="protein sequence ID" value="CAD9149190.1"/>
    <property type="molecule type" value="Transcribed_RNA"/>
</dbReference>
<protein>
    <recommendedName>
        <fullName evidence="10">ALA-interacting subunit</fullName>
    </recommendedName>
</protein>
<feature type="compositionally biased region" description="Polar residues" evidence="7">
    <location>
        <begin position="136"/>
        <end position="151"/>
    </location>
</feature>
<evidence type="ECO:0008006" key="10">
    <source>
        <dbReference type="Google" id="ProtNLM"/>
    </source>
</evidence>
<dbReference type="PIRSF" id="PIRSF015840">
    <property type="entry name" value="DUF284_TM_euk"/>
    <property type="match status" value="1"/>
</dbReference>
<evidence type="ECO:0000256" key="4">
    <source>
        <dbReference type="ARBA" id="ARBA00022989"/>
    </source>
</evidence>
<feature type="transmembrane region" description="Helical" evidence="8">
    <location>
        <begin position="359"/>
        <end position="382"/>
    </location>
</feature>
<comment type="subcellular location">
    <subcellularLocation>
        <location evidence="1">Membrane</location>
        <topology evidence="1">Multi-pass membrane protein</topology>
    </subcellularLocation>
</comment>
<accession>A0A7S1W573</accession>
<evidence type="ECO:0000313" key="9">
    <source>
        <dbReference type="EMBL" id="CAD9149190.1"/>
    </source>
</evidence>
<dbReference type="Pfam" id="PF03381">
    <property type="entry name" value="CDC50"/>
    <property type="match status" value="1"/>
</dbReference>